<dbReference type="Gene3D" id="3.30.200.20">
    <property type="entry name" value="Phosphorylase Kinase, domain 1"/>
    <property type="match status" value="1"/>
</dbReference>
<accession>A0A067R304</accession>
<feature type="non-terminal residue" evidence="18">
    <location>
        <position position="1"/>
    </location>
</feature>
<feature type="transmembrane region" description="Helical" evidence="15">
    <location>
        <begin position="148"/>
        <end position="171"/>
    </location>
</feature>
<keyword evidence="3" id="KW-0597">Phosphoprotein</keyword>
<dbReference type="PROSITE" id="PS50011">
    <property type="entry name" value="PROTEIN_KINASE_DOM"/>
    <property type="match status" value="1"/>
</dbReference>
<dbReference type="PROSITE" id="PS50814">
    <property type="entry name" value="WIF"/>
    <property type="match status" value="1"/>
</dbReference>
<evidence type="ECO:0000259" key="16">
    <source>
        <dbReference type="PROSITE" id="PS50011"/>
    </source>
</evidence>
<name>A0A067R304_ZOONE</name>
<dbReference type="InterPro" id="IPR001245">
    <property type="entry name" value="Ser-Thr/Tyr_kinase_cat_dom"/>
</dbReference>
<dbReference type="InterPro" id="IPR038677">
    <property type="entry name" value="WIF_sf"/>
</dbReference>
<evidence type="ECO:0000259" key="17">
    <source>
        <dbReference type="PROSITE" id="PS50814"/>
    </source>
</evidence>
<keyword evidence="14" id="KW-0325">Glycoprotein</keyword>
<keyword evidence="19" id="KW-1185">Reference proteome</keyword>
<keyword evidence="9" id="KW-0067">ATP-binding</keyword>
<evidence type="ECO:0000313" key="18">
    <source>
        <dbReference type="EMBL" id="KDR13445.1"/>
    </source>
</evidence>
<keyword evidence="13" id="KW-0675">Receptor</keyword>
<dbReference type="EC" id="2.7.10.1" evidence="2"/>
<sequence>VAGLQAELFYVREGVVNTYAMNFVVPVPAHISELEFSWQSLTKNPLPYVLSIDYGNHEALSPPQLNISNRGLVPTRIQTFRVRFPCTGLQSAEIEVLLQLNISTYNPLHNETSLNFRRNKICLKQDATPRNDSIRLDPGSLVTSSGTFYVAVGCACVMIVVVIAVTSVVYVKSKKARTQESLHTTYTTAAYGSNPNVFIRLDSIGRAGSVGSGSYATIASFHKLPLPLSRRSSPSPCPYATTNIGSATYIASTNGSGRYSHHIYSKPASTYCPSRVSYYASSQLTHLSQVTAYISNTSLGHQDTKGGDGRKTPRILNFGTGRSRLRDLATPRRTIMPQTLLQEGTFGRVYRGEYIDEETETHTDVLIKTVSDQASKLQVTLMLAEGTMLHGLSHKNVLSVLAASVDNLKQPLLVYPYSNKGNLKRFLHNCHQRGEEQYTLLTQDIVDMAIQVVIAMLFLHSQRICHKDLATRNCVVDEKLRVRVTDNALSRDLFPADYYCLGDNENRPIKWLATESLLHKQFTGASDVWSFGVLLWELTTLAQQPYVEVDPFEMAAYLRDGYRLSQPINCPDELFALMACCWLGVPEERPTFVQLLACLQEFYTALGCYI</sequence>
<dbReference type="InterPro" id="IPR008266">
    <property type="entry name" value="Tyr_kinase_AS"/>
</dbReference>
<evidence type="ECO:0000256" key="10">
    <source>
        <dbReference type="ARBA" id="ARBA00022989"/>
    </source>
</evidence>
<evidence type="ECO:0000256" key="8">
    <source>
        <dbReference type="ARBA" id="ARBA00022777"/>
    </source>
</evidence>
<keyword evidence="6" id="KW-0732">Signal</keyword>
<dbReference type="GO" id="GO:0007409">
    <property type="term" value="P:axonogenesis"/>
    <property type="evidence" value="ECO:0007669"/>
    <property type="project" value="TreeGrafter"/>
</dbReference>
<dbReference type="Proteomes" id="UP000027135">
    <property type="component" value="Unassembled WGS sequence"/>
</dbReference>
<keyword evidence="10 15" id="KW-1133">Transmembrane helix</keyword>
<dbReference type="InterPro" id="IPR000719">
    <property type="entry name" value="Prot_kinase_dom"/>
</dbReference>
<dbReference type="InParanoid" id="A0A067R304"/>
<dbReference type="InterPro" id="IPR050122">
    <property type="entry name" value="RTK"/>
</dbReference>
<dbReference type="Pfam" id="PF07714">
    <property type="entry name" value="PK_Tyr_Ser-Thr"/>
    <property type="match status" value="1"/>
</dbReference>
<keyword evidence="7" id="KW-0547">Nucleotide-binding</keyword>
<dbReference type="FunFam" id="1.10.510.10:FF:000165">
    <property type="entry name" value="Tyrosine-protein kinase RYK"/>
    <property type="match status" value="1"/>
</dbReference>
<dbReference type="PANTHER" id="PTHR24416">
    <property type="entry name" value="TYROSINE-PROTEIN KINASE RECEPTOR"/>
    <property type="match status" value="1"/>
</dbReference>
<dbReference type="FunCoup" id="A0A067R304">
    <property type="interactions" value="1"/>
</dbReference>
<dbReference type="eggNOG" id="KOG1024">
    <property type="taxonomic scope" value="Eukaryota"/>
</dbReference>
<dbReference type="PROSITE" id="PS00109">
    <property type="entry name" value="PROTEIN_KINASE_TYR"/>
    <property type="match status" value="1"/>
</dbReference>
<dbReference type="SUPFAM" id="SSF56112">
    <property type="entry name" value="Protein kinase-like (PK-like)"/>
    <property type="match status" value="1"/>
</dbReference>
<dbReference type="GO" id="GO:0010976">
    <property type="term" value="P:positive regulation of neuron projection development"/>
    <property type="evidence" value="ECO:0007669"/>
    <property type="project" value="TreeGrafter"/>
</dbReference>
<dbReference type="STRING" id="136037.A0A067R304"/>
<keyword evidence="11 15" id="KW-0472">Membrane</keyword>
<evidence type="ECO:0000256" key="5">
    <source>
        <dbReference type="ARBA" id="ARBA00022692"/>
    </source>
</evidence>
<dbReference type="GO" id="GO:0007169">
    <property type="term" value="P:cell surface receptor protein tyrosine kinase signaling pathway"/>
    <property type="evidence" value="ECO:0007669"/>
    <property type="project" value="TreeGrafter"/>
</dbReference>
<evidence type="ECO:0000256" key="13">
    <source>
        <dbReference type="ARBA" id="ARBA00023170"/>
    </source>
</evidence>
<keyword evidence="8 18" id="KW-0418">Kinase</keyword>
<dbReference type="Gene3D" id="1.10.510.10">
    <property type="entry name" value="Transferase(Phosphotransferase) domain 1"/>
    <property type="match status" value="1"/>
</dbReference>
<evidence type="ECO:0000256" key="12">
    <source>
        <dbReference type="ARBA" id="ARBA00023137"/>
    </source>
</evidence>
<evidence type="ECO:0000256" key="11">
    <source>
        <dbReference type="ARBA" id="ARBA00023136"/>
    </source>
</evidence>
<organism evidence="18 19">
    <name type="scientific">Zootermopsis nevadensis</name>
    <name type="common">Dampwood termite</name>
    <dbReference type="NCBI Taxonomy" id="136037"/>
    <lineage>
        <taxon>Eukaryota</taxon>
        <taxon>Metazoa</taxon>
        <taxon>Ecdysozoa</taxon>
        <taxon>Arthropoda</taxon>
        <taxon>Hexapoda</taxon>
        <taxon>Insecta</taxon>
        <taxon>Pterygota</taxon>
        <taxon>Neoptera</taxon>
        <taxon>Polyneoptera</taxon>
        <taxon>Dictyoptera</taxon>
        <taxon>Blattodea</taxon>
        <taxon>Blattoidea</taxon>
        <taxon>Termitoidae</taxon>
        <taxon>Termopsidae</taxon>
        <taxon>Zootermopsis</taxon>
    </lineage>
</organism>
<reference evidence="18 19" key="1">
    <citation type="journal article" date="2014" name="Nat. Commun.">
        <title>Molecular traces of alternative social organization in a termite genome.</title>
        <authorList>
            <person name="Terrapon N."/>
            <person name="Li C."/>
            <person name="Robertson H.M."/>
            <person name="Ji L."/>
            <person name="Meng X."/>
            <person name="Booth W."/>
            <person name="Chen Z."/>
            <person name="Childers C.P."/>
            <person name="Glastad K.M."/>
            <person name="Gokhale K."/>
            <person name="Gowin J."/>
            <person name="Gronenberg W."/>
            <person name="Hermansen R.A."/>
            <person name="Hu H."/>
            <person name="Hunt B.G."/>
            <person name="Huylmans A.K."/>
            <person name="Khalil S.M."/>
            <person name="Mitchell R.D."/>
            <person name="Munoz-Torres M.C."/>
            <person name="Mustard J.A."/>
            <person name="Pan H."/>
            <person name="Reese J.T."/>
            <person name="Scharf M.E."/>
            <person name="Sun F."/>
            <person name="Vogel H."/>
            <person name="Xiao J."/>
            <person name="Yang W."/>
            <person name="Yang Z."/>
            <person name="Yang Z."/>
            <person name="Zhou J."/>
            <person name="Zhu J."/>
            <person name="Brent C.S."/>
            <person name="Elsik C.G."/>
            <person name="Goodisman M.A."/>
            <person name="Liberles D.A."/>
            <person name="Roe R.M."/>
            <person name="Vargo E.L."/>
            <person name="Vilcinskas A."/>
            <person name="Wang J."/>
            <person name="Bornberg-Bauer E."/>
            <person name="Korb J."/>
            <person name="Zhang G."/>
            <person name="Liebig J."/>
        </authorList>
    </citation>
    <scope>NUCLEOTIDE SEQUENCE [LARGE SCALE GENOMIC DNA]</scope>
    <source>
        <tissue evidence="18">Whole organism</tissue>
    </source>
</reference>
<dbReference type="GO" id="GO:0043235">
    <property type="term" value="C:receptor complex"/>
    <property type="evidence" value="ECO:0007669"/>
    <property type="project" value="TreeGrafter"/>
</dbReference>
<evidence type="ECO:0000256" key="2">
    <source>
        <dbReference type="ARBA" id="ARBA00011902"/>
    </source>
</evidence>
<evidence type="ECO:0000256" key="9">
    <source>
        <dbReference type="ARBA" id="ARBA00022840"/>
    </source>
</evidence>
<dbReference type="AlphaFoldDB" id="A0A067R304"/>
<keyword evidence="4" id="KW-0808">Transferase</keyword>
<evidence type="ECO:0000256" key="14">
    <source>
        <dbReference type="ARBA" id="ARBA00023180"/>
    </source>
</evidence>
<gene>
    <name evidence="18" type="ORF">L798_12554</name>
</gene>
<feature type="domain" description="WIF" evidence="17">
    <location>
        <begin position="1"/>
        <end position="122"/>
    </location>
</feature>
<dbReference type="Pfam" id="PF02019">
    <property type="entry name" value="WIF"/>
    <property type="match status" value="1"/>
</dbReference>
<dbReference type="GO" id="GO:0005886">
    <property type="term" value="C:plasma membrane"/>
    <property type="evidence" value="ECO:0007669"/>
    <property type="project" value="UniProtKB-SubCell"/>
</dbReference>
<dbReference type="GO" id="GO:0051897">
    <property type="term" value="P:positive regulation of phosphatidylinositol 3-kinase/protein kinase B signal transduction"/>
    <property type="evidence" value="ECO:0007669"/>
    <property type="project" value="TreeGrafter"/>
</dbReference>
<dbReference type="PRINTS" id="PR00109">
    <property type="entry name" value="TYRKINASE"/>
</dbReference>
<keyword evidence="5 15" id="KW-0812">Transmembrane</keyword>
<proteinExistence type="predicted"/>
<dbReference type="SMART" id="SM00469">
    <property type="entry name" value="WIF"/>
    <property type="match status" value="1"/>
</dbReference>
<dbReference type="EMBL" id="KK852945">
    <property type="protein sequence ID" value="KDR13445.1"/>
    <property type="molecule type" value="Genomic_DNA"/>
</dbReference>
<evidence type="ECO:0000256" key="15">
    <source>
        <dbReference type="SAM" id="Phobius"/>
    </source>
</evidence>
<evidence type="ECO:0000256" key="6">
    <source>
        <dbReference type="ARBA" id="ARBA00022729"/>
    </source>
</evidence>
<evidence type="ECO:0000256" key="7">
    <source>
        <dbReference type="ARBA" id="ARBA00022741"/>
    </source>
</evidence>
<dbReference type="GO" id="GO:0004714">
    <property type="term" value="F:transmembrane receptor protein tyrosine kinase activity"/>
    <property type="evidence" value="ECO:0007669"/>
    <property type="project" value="UniProtKB-EC"/>
</dbReference>
<evidence type="ECO:0000256" key="3">
    <source>
        <dbReference type="ARBA" id="ARBA00022553"/>
    </source>
</evidence>
<dbReference type="Gene3D" id="2.60.40.2170">
    <property type="entry name" value="Wnt, WIF domain"/>
    <property type="match status" value="1"/>
</dbReference>
<dbReference type="GO" id="GO:0005524">
    <property type="term" value="F:ATP binding"/>
    <property type="evidence" value="ECO:0007669"/>
    <property type="project" value="UniProtKB-KW"/>
</dbReference>
<dbReference type="OMA" id="QSTDPCE"/>
<dbReference type="PANTHER" id="PTHR24416:SF349">
    <property type="entry name" value="TYROSINE-PROTEIN KINASE RYK"/>
    <property type="match status" value="1"/>
</dbReference>
<evidence type="ECO:0000256" key="1">
    <source>
        <dbReference type="ARBA" id="ARBA00004162"/>
    </source>
</evidence>
<comment type="subcellular location">
    <subcellularLocation>
        <location evidence="1">Cell membrane</location>
        <topology evidence="1">Single-pass membrane protein</topology>
    </subcellularLocation>
</comment>
<protein>
    <recommendedName>
        <fullName evidence="2">receptor protein-tyrosine kinase</fullName>
        <ecNumber evidence="2">2.7.10.1</ecNumber>
    </recommendedName>
</protein>
<dbReference type="InterPro" id="IPR003306">
    <property type="entry name" value="WIF"/>
</dbReference>
<evidence type="ECO:0000256" key="4">
    <source>
        <dbReference type="ARBA" id="ARBA00022679"/>
    </source>
</evidence>
<feature type="domain" description="Protein kinase" evidence="16">
    <location>
        <begin position="335"/>
        <end position="603"/>
    </location>
</feature>
<evidence type="ECO:0000313" key="19">
    <source>
        <dbReference type="Proteomes" id="UP000027135"/>
    </source>
</evidence>
<keyword evidence="12" id="KW-0829">Tyrosine-protein kinase</keyword>
<dbReference type="InterPro" id="IPR011009">
    <property type="entry name" value="Kinase-like_dom_sf"/>
</dbReference>